<dbReference type="AlphaFoldDB" id="A0A1L3ENE0"/>
<dbReference type="SUPFAM" id="SSF53474">
    <property type="entry name" value="alpha/beta-Hydrolases"/>
    <property type="match status" value="1"/>
</dbReference>
<dbReference type="Gene3D" id="3.40.50.1820">
    <property type="entry name" value="alpha/beta hydrolase"/>
    <property type="match status" value="1"/>
</dbReference>
<feature type="domain" description="Serine aminopeptidase S33" evidence="1">
    <location>
        <begin position="42"/>
        <end position="175"/>
    </location>
</feature>
<dbReference type="Pfam" id="PF12146">
    <property type="entry name" value="Hydrolase_4"/>
    <property type="match status" value="1"/>
</dbReference>
<dbReference type="STRING" id="1440763.BJI69_00555"/>
<evidence type="ECO:0000313" key="2">
    <source>
        <dbReference type="EMBL" id="APG02540.1"/>
    </source>
</evidence>
<dbReference type="RefSeq" id="WP_046967383.1">
    <property type="nucleotide sequence ID" value="NZ_CP017480.1"/>
</dbReference>
<proteinExistence type="predicted"/>
<evidence type="ECO:0000313" key="3">
    <source>
        <dbReference type="Proteomes" id="UP000182987"/>
    </source>
</evidence>
<sequence length="292" mass="31090">MTDRPEPTIFPESAPREAISLHMADGASADLVLYRPDGDEVAALLWVPALGVAARHYEPLALALAAGGVAVAVHEWRGIGSSDRRAGRHANWGYRELLTDDLPTSLGALRDAVPSVPLYVGGHSLGGQLASLLAATSSVPLAGLALVGSGSPYWRCFKPWVGLALVAAPVLANLVGWLPGRRVGFGGNEARGVIGDWSRTGRTGRYAGRGIDADLEAALRGQRAPVFAQRLRDDWFGPEASLAFLLGKMPEASQRTDVIGPDDLAGVPADHFAWMKVPQEIARRLVEWMQVV</sequence>
<dbReference type="PIRSF" id="PIRSF037442">
    <property type="entry name" value="UCP037442_abhydr"/>
    <property type="match status" value="1"/>
</dbReference>
<reference evidence="3" key="1">
    <citation type="submission" date="2016-09" db="EMBL/GenBank/DDBJ databases">
        <authorList>
            <person name="Lysoe E."/>
        </authorList>
    </citation>
    <scope>NUCLEOTIDE SEQUENCE [LARGE SCALE GENOMIC DNA]</scope>
    <source>
        <strain evidence="3">LJ96T</strain>
    </source>
</reference>
<gene>
    <name evidence="2" type="ORF">BJI69_00555</name>
</gene>
<organism evidence="2 3">
    <name type="scientific">Luteibacter rhizovicinus DSM 16549</name>
    <dbReference type="NCBI Taxonomy" id="1440763"/>
    <lineage>
        <taxon>Bacteria</taxon>
        <taxon>Pseudomonadati</taxon>
        <taxon>Pseudomonadota</taxon>
        <taxon>Gammaproteobacteria</taxon>
        <taxon>Lysobacterales</taxon>
        <taxon>Rhodanobacteraceae</taxon>
        <taxon>Luteibacter</taxon>
    </lineage>
</organism>
<dbReference type="InterPro" id="IPR029058">
    <property type="entry name" value="AB_hydrolase_fold"/>
</dbReference>
<accession>A0A1L3ENE0</accession>
<dbReference type="EMBL" id="CP017480">
    <property type="protein sequence ID" value="APG02540.1"/>
    <property type="molecule type" value="Genomic_DNA"/>
</dbReference>
<dbReference type="KEGG" id="lrz:BJI69_00555"/>
<keyword evidence="2" id="KW-0378">Hydrolase</keyword>
<dbReference type="InterPro" id="IPR022742">
    <property type="entry name" value="Hydrolase_4"/>
</dbReference>
<dbReference type="InterPro" id="IPR017208">
    <property type="entry name" value="UCP037442_abhydr"/>
</dbReference>
<dbReference type="Proteomes" id="UP000182987">
    <property type="component" value="Chromosome"/>
</dbReference>
<dbReference type="GO" id="GO:0016787">
    <property type="term" value="F:hydrolase activity"/>
    <property type="evidence" value="ECO:0007669"/>
    <property type="project" value="UniProtKB-KW"/>
</dbReference>
<evidence type="ECO:0000259" key="1">
    <source>
        <dbReference type="Pfam" id="PF12146"/>
    </source>
</evidence>
<protein>
    <submittedName>
        <fullName evidence="2">Alpha/beta hydrolase</fullName>
    </submittedName>
</protein>
<keyword evidence="3" id="KW-1185">Reference proteome</keyword>
<name>A0A1L3ENE0_9GAMM</name>